<dbReference type="InterPro" id="IPR041118">
    <property type="entry name" value="Rx_N"/>
</dbReference>
<sequence>MEAAISAVATEIFSRVISFLMKTYKDKTEIDEKLDRMQQLLLRIHAVVEEAEGKYITNPIMLRQLRCLVDSMYQGYHILDVFRYKPFLQRIANEEVKSLSLQWASFSLMPFKRSRTLSGATRSLPESNDLLSVLENLEASIANMNEFVVLLGRCDRCRRPYDTYLYTDNFMFGRHVEKQSIINILLQDPEEHSAPTVLPIIGGFRVGKKTLVSHVCKNERIKAHFSSIMFINGDSIWRIDEEKLRNGRMLAVVEFVTDVDDDDWVKFYSTIRHAAIDGSKVIIISRIENLARFGTVKTVFLNSFTHEEYKYLFKLLAFGSIDEKDNPHLAAVASELAVLLRGSLITANVIADLLRRNQDLKFWIRMLQRFKGMVDNNLSMYGEHPKDMLDSERSIDITTLNSSCPCTLRLMPPRVERDGDCLDRKLDYVSSGDLISGSIAIPKNQFVFGTAKTVFLNSFTHEEYKYLFKMLAFGSTDEKDNPHLAAVASELAVLLLRGSLITANVIADLLRRNHDFKFWLRMLQRFKGMVVDNNLSMYGEHPKDILDNEQPIDLTTFNSSGPSTLRVMPPRVERDGECSDQKFDHVSFGDLLIGSIAIPNNQFVLVAWESRLPPYTKLVSDVACYDKHESSISPRKHPSII</sequence>
<gene>
    <name evidence="7" type="ORF">URODEC1_LOCUS27791</name>
</gene>
<keyword evidence="3" id="KW-0677">Repeat</keyword>
<dbReference type="Gene3D" id="3.40.50.300">
    <property type="entry name" value="P-loop containing nucleotide triphosphate hydrolases"/>
    <property type="match status" value="1"/>
</dbReference>
<dbReference type="GO" id="GO:0006952">
    <property type="term" value="P:defense response"/>
    <property type="evidence" value="ECO:0007669"/>
    <property type="project" value="UniProtKB-KW"/>
</dbReference>
<evidence type="ECO:0000313" key="7">
    <source>
        <dbReference type="EMBL" id="CAL4932762.1"/>
    </source>
</evidence>
<dbReference type="Proteomes" id="UP001497457">
    <property type="component" value="Chromosome 15b"/>
</dbReference>
<evidence type="ECO:0000256" key="2">
    <source>
        <dbReference type="ARBA" id="ARBA00022614"/>
    </source>
</evidence>
<dbReference type="EMBL" id="OZ075125">
    <property type="protein sequence ID" value="CAL4932762.1"/>
    <property type="molecule type" value="Genomic_DNA"/>
</dbReference>
<keyword evidence="8" id="KW-1185">Reference proteome</keyword>
<name>A0ABC8Y0H3_9POAL</name>
<dbReference type="Pfam" id="PF18052">
    <property type="entry name" value="Rx_N"/>
    <property type="match status" value="1"/>
</dbReference>
<protein>
    <recommendedName>
        <fullName evidence="6">Disease resistance N-terminal domain-containing protein</fullName>
    </recommendedName>
</protein>
<accession>A0ABC8Y0H3</accession>
<dbReference type="SUPFAM" id="SSF52540">
    <property type="entry name" value="P-loop containing nucleoside triphosphate hydrolases"/>
    <property type="match status" value="1"/>
</dbReference>
<evidence type="ECO:0000256" key="1">
    <source>
        <dbReference type="ARBA" id="ARBA00008894"/>
    </source>
</evidence>
<comment type="similarity">
    <text evidence="1">Belongs to the disease resistance NB-LRR family.</text>
</comment>
<evidence type="ECO:0000256" key="3">
    <source>
        <dbReference type="ARBA" id="ARBA00022737"/>
    </source>
</evidence>
<organism evidence="7 8">
    <name type="scientific">Urochloa decumbens</name>
    <dbReference type="NCBI Taxonomy" id="240449"/>
    <lineage>
        <taxon>Eukaryota</taxon>
        <taxon>Viridiplantae</taxon>
        <taxon>Streptophyta</taxon>
        <taxon>Embryophyta</taxon>
        <taxon>Tracheophyta</taxon>
        <taxon>Spermatophyta</taxon>
        <taxon>Magnoliopsida</taxon>
        <taxon>Liliopsida</taxon>
        <taxon>Poales</taxon>
        <taxon>Poaceae</taxon>
        <taxon>PACMAD clade</taxon>
        <taxon>Panicoideae</taxon>
        <taxon>Panicodae</taxon>
        <taxon>Paniceae</taxon>
        <taxon>Melinidinae</taxon>
        <taxon>Urochloa</taxon>
    </lineage>
</organism>
<dbReference type="AlphaFoldDB" id="A0ABC8Y0H3"/>
<dbReference type="GO" id="GO:0000166">
    <property type="term" value="F:nucleotide binding"/>
    <property type="evidence" value="ECO:0007669"/>
    <property type="project" value="UniProtKB-KW"/>
</dbReference>
<dbReference type="InterPro" id="IPR027417">
    <property type="entry name" value="P-loop_NTPase"/>
</dbReference>
<feature type="domain" description="Disease resistance N-terminal" evidence="6">
    <location>
        <begin position="12"/>
        <end position="90"/>
    </location>
</feature>
<keyword evidence="4" id="KW-0547">Nucleotide-binding</keyword>
<evidence type="ECO:0000256" key="4">
    <source>
        <dbReference type="ARBA" id="ARBA00022741"/>
    </source>
</evidence>
<evidence type="ECO:0000259" key="6">
    <source>
        <dbReference type="Pfam" id="PF18052"/>
    </source>
</evidence>
<reference evidence="8" key="1">
    <citation type="submission" date="2024-06" db="EMBL/GenBank/DDBJ databases">
        <authorList>
            <person name="Ryan C."/>
        </authorList>
    </citation>
    <scope>NUCLEOTIDE SEQUENCE [LARGE SCALE GENOMIC DNA]</scope>
</reference>
<keyword evidence="2" id="KW-0433">Leucine-rich repeat</keyword>
<reference evidence="7 8" key="2">
    <citation type="submission" date="2024-10" db="EMBL/GenBank/DDBJ databases">
        <authorList>
            <person name="Ryan C."/>
        </authorList>
    </citation>
    <scope>NUCLEOTIDE SEQUENCE [LARGE SCALE GENOMIC DNA]</scope>
</reference>
<dbReference type="PANTHER" id="PTHR33377">
    <property type="entry name" value="OS10G0134700 PROTEIN-RELATED"/>
    <property type="match status" value="1"/>
</dbReference>
<keyword evidence="5" id="KW-0611">Plant defense</keyword>
<dbReference type="PANTHER" id="PTHR33377:SF25">
    <property type="entry name" value="OS10G0131500 PROTEIN"/>
    <property type="match status" value="1"/>
</dbReference>
<evidence type="ECO:0000256" key="5">
    <source>
        <dbReference type="ARBA" id="ARBA00022821"/>
    </source>
</evidence>
<evidence type="ECO:0000313" key="8">
    <source>
        <dbReference type="Proteomes" id="UP001497457"/>
    </source>
</evidence>
<proteinExistence type="inferred from homology"/>